<dbReference type="GeneID" id="64826852"/>
<dbReference type="KEGG" id="hss:J7656_04890"/>
<protein>
    <submittedName>
        <fullName evidence="1">Uncharacterized protein</fullName>
    </submittedName>
</protein>
<reference evidence="1 2" key="1">
    <citation type="submission" date="2021-03" db="EMBL/GenBank/DDBJ databases">
        <title>Halorubrum sodomense MBLA0099, Whole genome shotgun sequencing.</title>
        <authorList>
            <person name="Seo M.-J."/>
            <person name="Cho E.-S."/>
            <person name="Hwang C.Y."/>
        </authorList>
    </citation>
    <scope>NUCLEOTIDE SEQUENCE [LARGE SCALE GENOMIC DNA]</scope>
    <source>
        <strain evidence="1 2">MBLA0099</strain>
    </source>
</reference>
<name>A0A8T8LNH4_9EURY</name>
<gene>
    <name evidence="1" type="ORF">J7656_04890</name>
</gene>
<accession>A0A8T8LNH4</accession>
<dbReference type="EMBL" id="CP073695">
    <property type="protein sequence ID" value="QUO48689.1"/>
    <property type="molecule type" value="Genomic_DNA"/>
</dbReference>
<dbReference type="OrthoDB" id="202777at2157"/>
<organism evidence="1 2">
    <name type="scientific">Halorubrum ruber</name>
    <dbReference type="NCBI Taxonomy" id="2982524"/>
    <lineage>
        <taxon>Archaea</taxon>
        <taxon>Methanobacteriati</taxon>
        <taxon>Methanobacteriota</taxon>
        <taxon>Stenosarchaea group</taxon>
        <taxon>Halobacteria</taxon>
        <taxon>Halobacteriales</taxon>
        <taxon>Haloferacaceae</taxon>
        <taxon>Halorubrum</taxon>
    </lineage>
</organism>
<dbReference type="Proteomes" id="UP000679341">
    <property type="component" value="Chromosome"/>
</dbReference>
<dbReference type="RefSeq" id="WP_017344171.1">
    <property type="nucleotide sequence ID" value="NZ_CP073695.1"/>
</dbReference>
<dbReference type="InterPro" id="IPR045397">
    <property type="entry name" value="TumE-like"/>
</dbReference>
<evidence type="ECO:0000313" key="1">
    <source>
        <dbReference type="EMBL" id="QUO48689.1"/>
    </source>
</evidence>
<proteinExistence type="predicted"/>
<dbReference type="AlphaFoldDB" id="A0A8T8LNH4"/>
<evidence type="ECO:0000313" key="2">
    <source>
        <dbReference type="Proteomes" id="UP000679341"/>
    </source>
</evidence>
<dbReference type="Pfam" id="PF20126">
    <property type="entry name" value="TumE"/>
    <property type="match status" value="1"/>
</dbReference>
<sequence>MGPSDGDARNGSTGPPDRQTLRLLERQLASDPLVAATEFEPDPYEPRSLRAELDTERYPDPVTAARVDVRWFATDDFSIHYVEDRSDDRWECRWDRHPNAHDARVHFHEPPTGAEVSGLDLPSLHPLEVYSTAFDAIERRVESLW</sequence>
<keyword evidence="2" id="KW-1185">Reference proteome</keyword>